<dbReference type="STRING" id="41875.K8F1X7"/>
<evidence type="ECO:0000313" key="1">
    <source>
        <dbReference type="EMBL" id="CCO15518.1"/>
    </source>
</evidence>
<keyword evidence="2" id="KW-1185">Reference proteome</keyword>
<dbReference type="AlphaFoldDB" id="K8F1X7"/>
<dbReference type="eggNOG" id="ENOG502S0CB">
    <property type="taxonomic scope" value="Eukaryota"/>
</dbReference>
<dbReference type="OrthoDB" id="37297at2759"/>
<dbReference type="PANTHER" id="PTHR33875">
    <property type="entry name" value="OS09G0542200 PROTEIN"/>
    <property type="match status" value="1"/>
</dbReference>
<name>K8F1X7_9CHLO</name>
<dbReference type="RefSeq" id="XP_007514081.1">
    <property type="nucleotide sequence ID" value="XM_007514019.1"/>
</dbReference>
<dbReference type="KEGG" id="bpg:Bathy03g00490"/>
<reference evidence="1 2" key="1">
    <citation type="submission" date="2011-10" db="EMBL/GenBank/DDBJ databases">
        <authorList>
            <person name="Genoscope - CEA"/>
        </authorList>
    </citation>
    <scope>NUCLEOTIDE SEQUENCE [LARGE SCALE GENOMIC DNA]</scope>
    <source>
        <strain evidence="1 2">RCC 1105</strain>
    </source>
</reference>
<dbReference type="PANTHER" id="PTHR33875:SF2">
    <property type="entry name" value="ACR183CP"/>
    <property type="match status" value="1"/>
</dbReference>
<accession>K8F1X7</accession>
<evidence type="ECO:0000313" key="2">
    <source>
        <dbReference type="Proteomes" id="UP000198341"/>
    </source>
</evidence>
<gene>
    <name evidence="1" type="ORF">Bathy03g00490</name>
</gene>
<dbReference type="InterPro" id="IPR036249">
    <property type="entry name" value="Thioredoxin-like_sf"/>
</dbReference>
<dbReference type="Gene3D" id="3.40.30.10">
    <property type="entry name" value="Glutaredoxin"/>
    <property type="match status" value="1"/>
</dbReference>
<protein>
    <submittedName>
        <fullName evidence="1">Uncharacterized protein</fullName>
    </submittedName>
</protein>
<dbReference type="Proteomes" id="UP000198341">
    <property type="component" value="Chromosome 3"/>
</dbReference>
<sequence length="257" mass="29237">MRGGLVSSSSSLVLSRSNSNNTINTIHQLKRASTAQRATKTKKKNVIMAGPPLPSKSIAHIYKGVPCSGEPTTLSFWIDYACPFSARLFKRMYEDVMPHYAGLNIRFEFYHQVQPWHVASGIMHETSLAVAEVCGEEAFWQFSKELFEKRESFTDIYTFDATRHELTEDILNQCLLGQSEEDFEKVRKYARLNKETEDKNGGTLVTQQMKFHIKLGRQLGIHVSPTCCLNGLVCDTSSSWTLKEWKAFLDPYVRNTP</sequence>
<dbReference type="EMBL" id="FO082276">
    <property type="protein sequence ID" value="CCO15518.1"/>
    <property type="molecule type" value="Genomic_DNA"/>
</dbReference>
<dbReference type="GeneID" id="19016587"/>
<dbReference type="SUPFAM" id="SSF52833">
    <property type="entry name" value="Thioredoxin-like"/>
    <property type="match status" value="1"/>
</dbReference>
<proteinExistence type="predicted"/>
<organism evidence="1 2">
    <name type="scientific">Bathycoccus prasinos</name>
    <dbReference type="NCBI Taxonomy" id="41875"/>
    <lineage>
        <taxon>Eukaryota</taxon>
        <taxon>Viridiplantae</taxon>
        <taxon>Chlorophyta</taxon>
        <taxon>Mamiellophyceae</taxon>
        <taxon>Mamiellales</taxon>
        <taxon>Bathycoccaceae</taxon>
        <taxon>Bathycoccus</taxon>
    </lineage>
</organism>